<comment type="caution">
    <text evidence="1">The sequence shown here is derived from an EMBL/GenBank/DDBJ whole genome shotgun (WGS) entry which is preliminary data.</text>
</comment>
<organism evidence="1 2">
    <name type="scientific">Veillonella denticariosi JCM 15641</name>
    <dbReference type="NCBI Taxonomy" id="1298594"/>
    <lineage>
        <taxon>Bacteria</taxon>
        <taxon>Bacillati</taxon>
        <taxon>Bacillota</taxon>
        <taxon>Negativicutes</taxon>
        <taxon>Veillonellales</taxon>
        <taxon>Veillonellaceae</taxon>
        <taxon>Veillonella</taxon>
    </lineage>
</organism>
<dbReference type="OrthoDB" id="2339567at2"/>
<gene>
    <name evidence="1" type="ORF">VEHSUH05_00940</name>
</gene>
<evidence type="ECO:0008006" key="3">
    <source>
        <dbReference type="Google" id="ProtNLM"/>
    </source>
</evidence>
<accession>A0A2S7ZCL1</accession>
<evidence type="ECO:0000313" key="2">
    <source>
        <dbReference type="Proteomes" id="UP000237916"/>
    </source>
</evidence>
<sequence length="258" mass="29355">MDLNLTLNLPEPVNKVLNPVTSAAGETLANIWNGCFAYVNTWSKKQVIKHEHSLLEYKRSIEENFANIPENHLVEPRLSIVGPAIEASKYYIEEESIREMFSKLITADMDDRKRNLVHHSFIEILKQMNPTDAKILAEFDNPTTLLRCLIRRKSTPDVSLSITDIYLSENFKEFDQSHCISIANLDRLGLISIPTRNLGGILVDSENSDAITRFKATNLYSVIVSDCNNPLSDYSDYEIVTYNGYLTELAFSFKKICL</sequence>
<dbReference type="STRING" id="1298594.GCA_001312465_01288"/>
<reference evidence="1 2" key="1">
    <citation type="submission" date="2018-01" db="EMBL/GenBank/DDBJ databases">
        <title>Draft genome sequences of clinical isolates and type strains of oral Veillonella including Veillonella infantum sp., nov.</title>
        <authorList>
            <person name="Mashima I."/>
            <person name="Liao Y.-C."/>
            <person name="Sabharwal A."/>
            <person name="Haase E.M."/>
            <person name="Nakazawa F."/>
            <person name="Scannapieco F.A."/>
        </authorList>
    </citation>
    <scope>NUCLEOTIDE SEQUENCE [LARGE SCALE GENOMIC DNA]</scope>
    <source>
        <strain evidence="1 2">JCM 15641</strain>
    </source>
</reference>
<protein>
    <recommendedName>
        <fullName evidence="3">DUF4393 domain-containing protein</fullName>
    </recommendedName>
</protein>
<dbReference type="InterPro" id="IPR025506">
    <property type="entry name" value="Abi_alpha"/>
</dbReference>
<keyword evidence="2" id="KW-1185">Reference proteome</keyword>
<dbReference type="AlphaFoldDB" id="A0A2S7ZCL1"/>
<evidence type="ECO:0000313" key="1">
    <source>
        <dbReference type="EMBL" id="PQL21018.1"/>
    </source>
</evidence>
<dbReference type="Pfam" id="PF14337">
    <property type="entry name" value="Abi_alpha"/>
    <property type="match status" value="1"/>
</dbReference>
<proteinExistence type="predicted"/>
<dbReference type="Proteomes" id="UP000237916">
    <property type="component" value="Unassembled WGS sequence"/>
</dbReference>
<dbReference type="EMBL" id="PPDB01000001">
    <property type="protein sequence ID" value="PQL21018.1"/>
    <property type="molecule type" value="Genomic_DNA"/>
</dbReference>
<dbReference type="RefSeq" id="WP_105090460.1">
    <property type="nucleotide sequence ID" value="NZ_PPDB01000001.1"/>
</dbReference>
<name>A0A2S7ZCL1_9FIRM</name>